<dbReference type="PANTHER" id="PTHR33785">
    <property type="entry name" value="OS06G0550800 PROTEIN"/>
    <property type="match status" value="1"/>
</dbReference>
<gene>
    <name evidence="2" type="ORF">DM860_014838</name>
</gene>
<dbReference type="PANTHER" id="PTHR33785:SF5">
    <property type="entry name" value="SERINE_ARGININE REPETITIVE MATRIX PROTEIN"/>
    <property type="match status" value="1"/>
</dbReference>
<accession>A0A328DM90</accession>
<organism evidence="2 3">
    <name type="scientific">Cuscuta australis</name>
    <dbReference type="NCBI Taxonomy" id="267555"/>
    <lineage>
        <taxon>Eukaryota</taxon>
        <taxon>Viridiplantae</taxon>
        <taxon>Streptophyta</taxon>
        <taxon>Embryophyta</taxon>
        <taxon>Tracheophyta</taxon>
        <taxon>Spermatophyta</taxon>
        <taxon>Magnoliopsida</taxon>
        <taxon>eudicotyledons</taxon>
        <taxon>Gunneridae</taxon>
        <taxon>Pentapetalae</taxon>
        <taxon>asterids</taxon>
        <taxon>lamiids</taxon>
        <taxon>Solanales</taxon>
        <taxon>Convolvulaceae</taxon>
        <taxon>Cuscuteae</taxon>
        <taxon>Cuscuta</taxon>
        <taxon>Cuscuta subgen. Grammica</taxon>
        <taxon>Cuscuta sect. Cleistogrammica</taxon>
    </lineage>
</organism>
<proteinExistence type="predicted"/>
<dbReference type="AlphaFoldDB" id="A0A328DM90"/>
<evidence type="ECO:0000313" key="3">
    <source>
        <dbReference type="Proteomes" id="UP000249390"/>
    </source>
</evidence>
<dbReference type="Proteomes" id="UP000249390">
    <property type="component" value="Unassembled WGS sequence"/>
</dbReference>
<reference evidence="2 3" key="1">
    <citation type="submission" date="2018-06" db="EMBL/GenBank/DDBJ databases">
        <title>The Genome of Cuscuta australis (Dodder) Provides Insight into the Evolution of Plant Parasitism.</title>
        <authorList>
            <person name="Liu H."/>
        </authorList>
    </citation>
    <scope>NUCLEOTIDE SEQUENCE [LARGE SCALE GENOMIC DNA]</scope>
    <source>
        <strain evidence="3">cv. Yunnan</strain>
        <tissue evidence="2">Vines</tissue>
    </source>
</reference>
<evidence type="ECO:0000256" key="1">
    <source>
        <dbReference type="SAM" id="MobiDB-lite"/>
    </source>
</evidence>
<sequence length="317" mass="35662">MDNHLHQVVPPQFGKNKNHERKEPGELLDESWFFRNLFDRKPKMSRCHSDSSMLRGKSMEETFSSINRFGEGKTLLLLLSRDGGKGLQKTPSLPPIVTTIIKQDSDHKAETNEPIFPEPLRNNLLRAPSLPVFAGTEDDDDDVNVNVDDDDDESDFCMGKLIRQASLNQSKLLLRQTSFIHPRFLPPRQTPKGVIRSCNISTLGSKKPEPEIIASISGTDSEERKSNCVQNNLKTRKGHSGQDIDNDSQGFKNLGLNCHDKEKVTKRAYQNPSKAAWQRGKKLGPPPLHSGVAYRISTEDMKAQIKFWARAVASNVH</sequence>
<keyword evidence="3" id="KW-1185">Reference proteome</keyword>
<dbReference type="EMBL" id="NQVE01000133">
    <property type="protein sequence ID" value="RAL45449.1"/>
    <property type="molecule type" value="Genomic_DNA"/>
</dbReference>
<evidence type="ECO:0000313" key="2">
    <source>
        <dbReference type="EMBL" id="RAL45449.1"/>
    </source>
</evidence>
<comment type="caution">
    <text evidence="2">The sequence shown here is derived from an EMBL/GenBank/DDBJ whole genome shotgun (WGS) entry which is preliminary data.</text>
</comment>
<feature type="region of interest" description="Disordered" evidence="1">
    <location>
        <begin position="1"/>
        <end position="24"/>
    </location>
</feature>
<name>A0A328DM90_9ASTE</name>
<protein>
    <submittedName>
        <fullName evidence="2">Uncharacterized protein</fullName>
    </submittedName>
</protein>